<feature type="region of interest" description="Disordered" evidence="1">
    <location>
        <begin position="424"/>
        <end position="488"/>
    </location>
</feature>
<sequence length="697" mass="75621">MADNSRLEGDPMLHSSSTQSAPYSADSPMNLQTVTNQNQLMPVYSNRSPHISSETEGSEHHLLPRDSPMQHTITPRRTFLEPVEQPVYPAGTILRLPNGTGMTVMAPFTIRLATPLFLDRSQNPLPCGTILMAPPTFDHWFISSAFYLYLAAPLQSGLGSSLPPPQGLSLPGFVPSPQHLQPRHSRHQVPQVLPQQQQHLPSPQHHAEQLQTLPPIQHHALPRSQEGGGTSHLEVSLLLNEIEPERLYSGFLAIPEFDNQPAVIPQGSFPPRLNTPALAPNHRRKWAPVEFSQDKPRPVLVLAKNSETGTFHFMFGSQTPRVPEHYLPFHHEVDQNGRPKLKVLLDPPAPLDQVGYLCGSHVIEGHPVPVRGYYNVKEGGIRIPPVSGSRRCTKVLNAKALSDWNLAFWFEVQRLEAEKRKLFESGQEKRGSGGSGMLGGGNACGHQSGAASEGGGANQDGSERKGEKEASRGEKSSGSDQNSGFVSRAGGTLVSGAVTAVEDVGAVDPSESSTAGDGVASGGWTQEEWADLWDYASEEEDMNHEQQAQPEPVVVKEWEDLLEVDVYGPRQPVFLVLFPYNDDHYAKSDPPAPFAASTLSPLAAPFFPCTPSVSHASNDIEMDDASSDAPSSFDAPTRPSRSTEPTPNPALDFGISAPYGIRSPPEVTQAPLASSSSSLFHSADLPRTSLFSISPKE</sequence>
<feature type="region of interest" description="Disordered" evidence="1">
    <location>
        <begin position="47"/>
        <end position="68"/>
    </location>
</feature>
<name>A0A3N4HNY1_ASCIM</name>
<dbReference type="AlphaFoldDB" id="A0A3N4HNY1"/>
<feature type="region of interest" description="Disordered" evidence="1">
    <location>
        <begin position="1"/>
        <end position="29"/>
    </location>
</feature>
<feature type="compositionally biased region" description="Basic and acidic residues" evidence="1">
    <location>
        <begin position="461"/>
        <end position="477"/>
    </location>
</feature>
<dbReference type="EMBL" id="ML119783">
    <property type="protein sequence ID" value="RPA74666.1"/>
    <property type="molecule type" value="Genomic_DNA"/>
</dbReference>
<feature type="compositionally biased region" description="Low complexity" evidence="1">
    <location>
        <begin position="627"/>
        <end position="645"/>
    </location>
</feature>
<keyword evidence="3" id="KW-1185">Reference proteome</keyword>
<gene>
    <name evidence="2" type="ORF">BJ508DRAFT_332810</name>
</gene>
<proteinExistence type="predicted"/>
<protein>
    <submittedName>
        <fullName evidence="2">Uncharacterized protein</fullName>
    </submittedName>
</protein>
<evidence type="ECO:0000313" key="3">
    <source>
        <dbReference type="Proteomes" id="UP000275078"/>
    </source>
</evidence>
<feature type="region of interest" description="Disordered" evidence="1">
    <location>
        <begin position="505"/>
        <end position="524"/>
    </location>
</feature>
<feature type="compositionally biased region" description="Basic and acidic residues" evidence="1">
    <location>
        <begin position="1"/>
        <end position="11"/>
    </location>
</feature>
<feature type="compositionally biased region" description="Gly residues" evidence="1">
    <location>
        <begin position="432"/>
        <end position="443"/>
    </location>
</feature>
<feature type="compositionally biased region" description="Polar residues" evidence="1">
    <location>
        <begin position="14"/>
        <end position="29"/>
    </location>
</feature>
<accession>A0A3N4HNY1</accession>
<evidence type="ECO:0000313" key="2">
    <source>
        <dbReference type="EMBL" id="RPA74666.1"/>
    </source>
</evidence>
<feature type="compositionally biased region" description="Low complexity" evidence="1">
    <location>
        <begin position="188"/>
        <end position="204"/>
    </location>
</feature>
<reference evidence="2 3" key="1">
    <citation type="journal article" date="2018" name="Nat. Ecol. Evol.">
        <title>Pezizomycetes genomes reveal the molecular basis of ectomycorrhizal truffle lifestyle.</title>
        <authorList>
            <person name="Murat C."/>
            <person name="Payen T."/>
            <person name="Noel B."/>
            <person name="Kuo A."/>
            <person name="Morin E."/>
            <person name="Chen J."/>
            <person name="Kohler A."/>
            <person name="Krizsan K."/>
            <person name="Balestrini R."/>
            <person name="Da Silva C."/>
            <person name="Montanini B."/>
            <person name="Hainaut M."/>
            <person name="Levati E."/>
            <person name="Barry K.W."/>
            <person name="Belfiori B."/>
            <person name="Cichocki N."/>
            <person name="Clum A."/>
            <person name="Dockter R.B."/>
            <person name="Fauchery L."/>
            <person name="Guy J."/>
            <person name="Iotti M."/>
            <person name="Le Tacon F."/>
            <person name="Lindquist E.A."/>
            <person name="Lipzen A."/>
            <person name="Malagnac F."/>
            <person name="Mello A."/>
            <person name="Molinier V."/>
            <person name="Miyauchi S."/>
            <person name="Poulain J."/>
            <person name="Riccioni C."/>
            <person name="Rubini A."/>
            <person name="Sitrit Y."/>
            <person name="Splivallo R."/>
            <person name="Traeger S."/>
            <person name="Wang M."/>
            <person name="Zifcakova L."/>
            <person name="Wipf D."/>
            <person name="Zambonelli A."/>
            <person name="Paolocci F."/>
            <person name="Nowrousian M."/>
            <person name="Ottonello S."/>
            <person name="Baldrian P."/>
            <person name="Spatafora J.W."/>
            <person name="Henrissat B."/>
            <person name="Nagy L.G."/>
            <person name="Aury J.M."/>
            <person name="Wincker P."/>
            <person name="Grigoriev I.V."/>
            <person name="Bonfante P."/>
            <person name="Martin F.M."/>
        </authorList>
    </citation>
    <scope>NUCLEOTIDE SEQUENCE [LARGE SCALE GENOMIC DNA]</scope>
    <source>
        <strain evidence="2 3">RN42</strain>
    </source>
</reference>
<evidence type="ECO:0000256" key="1">
    <source>
        <dbReference type="SAM" id="MobiDB-lite"/>
    </source>
</evidence>
<feature type="region of interest" description="Disordered" evidence="1">
    <location>
        <begin position="169"/>
        <end position="207"/>
    </location>
</feature>
<organism evidence="2 3">
    <name type="scientific">Ascobolus immersus RN42</name>
    <dbReference type="NCBI Taxonomy" id="1160509"/>
    <lineage>
        <taxon>Eukaryota</taxon>
        <taxon>Fungi</taxon>
        <taxon>Dikarya</taxon>
        <taxon>Ascomycota</taxon>
        <taxon>Pezizomycotina</taxon>
        <taxon>Pezizomycetes</taxon>
        <taxon>Pezizales</taxon>
        <taxon>Ascobolaceae</taxon>
        <taxon>Ascobolus</taxon>
    </lineage>
</organism>
<feature type="region of interest" description="Disordered" evidence="1">
    <location>
        <begin position="617"/>
        <end position="679"/>
    </location>
</feature>
<dbReference type="Proteomes" id="UP000275078">
    <property type="component" value="Unassembled WGS sequence"/>
</dbReference>